<reference evidence="1 2" key="1">
    <citation type="submission" date="2020-06" db="EMBL/GenBank/DDBJ databases">
        <authorList>
            <person name="Li R."/>
            <person name="Bekaert M."/>
        </authorList>
    </citation>
    <scope>NUCLEOTIDE SEQUENCE [LARGE SCALE GENOMIC DNA]</scope>
    <source>
        <strain evidence="2">wild</strain>
    </source>
</reference>
<dbReference type="OrthoDB" id="10067350at2759"/>
<evidence type="ECO:0000313" key="2">
    <source>
        <dbReference type="Proteomes" id="UP000507470"/>
    </source>
</evidence>
<protein>
    <recommendedName>
        <fullName evidence="3">Peptidase A2 domain-containing protein</fullName>
    </recommendedName>
</protein>
<dbReference type="Proteomes" id="UP000507470">
    <property type="component" value="Unassembled WGS sequence"/>
</dbReference>
<dbReference type="PANTHER" id="PTHR37984">
    <property type="entry name" value="PROTEIN CBG26694"/>
    <property type="match status" value="1"/>
</dbReference>
<evidence type="ECO:0000313" key="1">
    <source>
        <dbReference type="EMBL" id="CAC5356770.1"/>
    </source>
</evidence>
<dbReference type="InterPro" id="IPR021109">
    <property type="entry name" value="Peptidase_aspartic_dom_sf"/>
</dbReference>
<organism evidence="1 2">
    <name type="scientific">Mytilus coruscus</name>
    <name type="common">Sea mussel</name>
    <dbReference type="NCBI Taxonomy" id="42192"/>
    <lineage>
        <taxon>Eukaryota</taxon>
        <taxon>Metazoa</taxon>
        <taxon>Spiralia</taxon>
        <taxon>Lophotrochozoa</taxon>
        <taxon>Mollusca</taxon>
        <taxon>Bivalvia</taxon>
        <taxon>Autobranchia</taxon>
        <taxon>Pteriomorphia</taxon>
        <taxon>Mytilida</taxon>
        <taxon>Mytiloidea</taxon>
        <taxon>Mytilidae</taxon>
        <taxon>Mytilinae</taxon>
        <taxon>Mytilus</taxon>
    </lineage>
</organism>
<keyword evidence="2" id="KW-1185">Reference proteome</keyword>
<accession>A0A6J7ZWG3</accession>
<dbReference type="PANTHER" id="PTHR37984:SF11">
    <property type="entry name" value="INTEGRASE CATALYTIC DOMAIN-CONTAINING PROTEIN"/>
    <property type="match status" value="1"/>
</dbReference>
<proteinExistence type="predicted"/>
<evidence type="ECO:0008006" key="3">
    <source>
        <dbReference type="Google" id="ProtNLM"/>
    </source>
</evidence>
<sequence length="183" mass="21622">MMNMFWTTDRIDKGTVNSIKRDQPRICVKINESNINVLIDNGSSINVIDEDTYNRMKRKPKLIATKDQSFRIWISSKFRFRTSGHLLCYDTSLELQIIPQISRLSTGNKHELLCEQYKDIFHGLGKLKDTQVKIHIDNTVKPIVQPHRRIPFHVRKQVEAELERLERLDIIEKYMDQLLGFRL</sequence>
<dbReference type="Gene3D" id="2.40.70.10">
    <property type="entry name" value="Acid Proteases"/>
    <property type="match status" value="1"/>
</dbReference>
<dbReference type="EMBL" id="CACVKT020000183">
    <property type="protein sequence ID" value="CAC5356770.1"/>
    <property type="molecule type" value="Genomic_DNA"/>
</dbReference>
<dbReference type="SUPFAM" id="SSF50630">
    <property type="entry name" value="Acid proteases"/>
    <property type="match status" value="1"/>
</dbReference>
<dbReference type="AlphaFoldDB" id="A0A6J7ZWG3"/>
<gene>
    <name evidence="1" type="ORF">MCOR_759</name>
</gene>
<dbReference type="InterPro" id="IPR050951">
    <property type="entry name" value="Retrovirus_Pol_polyprotein"/>
</dbReference>
<name>A0A6J7ZWG3_MYTCO</name>